<sequence>MTMHLNTFAQPDAATPAQELVPSRYALRVGEIDVLVVSDGVLPLPTETMSTNATPEERAAWFKEMYLGPDMFDWALNVLVVRSGEQIILVDAGLGNQFPGFPRAGQFPKRLKDAGIELSSITDIVITHMHMDHIGGLLTDTVKNGLSPEVRIHVTATEVDFWKIPDFSLTEMPQPVPDVLRRTANEFMAHYESRLHIFEDEYQVAPGVVAKLTGGHTPGHCIVYVDSAGERLTFAGDALFPVAFDHPEWHNGFEHDPEESVHVRVRLLREAAASGELFVATHLSFPSVGRVAIDGDAFRWIAGFWDY</sequence>
<dbReference type="Proteomes" id="UP000025241">
    <property type="component" value="Chromosome I"/>
</dbReference>
<proteinExistence type="inferred from homology"/>
<dbReference type="eggNOG" id="COG0491">
    <property type="taxonomic scope" value="Bacteria"/>
</dbReference>
<evidence type="ECO:0000313" key="6">
    <source>
        <dbReference type="EMBL" id="CDF85704.1"/>
    </source>
</evidence>
<dbReference type="InterPro" id="IPR001279">
    <property type="entry name" value="Metallo-B-lactamas"/>
</dbReference>
<evidence type="ECO:0000256" key="1">
    <source>
        <dbReference type="ARBA" id="ARBA00007749"/>
    </source>
</evidence>
<dbReference type="EMBL" id="HG322950">
    <property type="protein sequence ID" value="CDF85704.1"/>
    <property type="molecule type" value="Genomic_DNA"/>
</dbReference>
<evidence type="ECO:0000259" key="5">
    <source>
        <dbReference type="SMART" id="SM00849"/>
    </source>
</evidence>
<evidence type="ECO:0000313" key="7">
    <source>
        <dbReference type="Proteomes" id="UP000025241"/>
    </source>
</evidence>
<organism evidence="6 7">
    <name type="scientific">Pseudomonas knackmussii (strain DSM 6978 / CCUG 54928 / LMG 23759 / B13)</name>
    <dbReference type="NCBI Taxonomy" id="1301098"/>
    <lineage>
        <taxon>Bacteria</taxon>
        <taxon>Pseudomonadati</taxon>
        <taxon>Pseudomonadota</taxon>
        <taxon>Gammaproteobacteria</taxon>
        <taxon>Pseudomonadales</taxon>
        <taxon>Pseudomonadaceae</taxon>
        <taxon>Pseudomonas</taxon>
    </lineage>
</organism>
<dbReference type="GO" id="GO:0016787">
    <property type="term" value="F:hydrolase activity"/>
    <property type="evidence" value="ECO:0007669"/>
    <property type="project" value="UniProtKB-KW"/>
</dbReference>
<dbReference type="PATRIC" id="fig|1301098.3.peg.4384"/>
<keyword evidence="3 6" id="KW-0378">Hydrolase</keyword>
<dbReference type="CDD" id="cd07720">
    <property type="entry name" value="OPHC2-like_MBL-fold"/>
    <property type="match status" value="1"/>
</dbReference>
<evidence type="ECO:0000256" key="4">
    <source>
        <dbReference type="ARBA" id="ARBA00022833"/>
    </source>
</evidence>
<accession>A0A024HM39</accession>
<keyword evidence="4" id="KW-0862">Zinc</keyword>
<dbReference type="SUPFAM" id="SSF56281">
    <property type="entry name" value="Metallo-hydrolase/oxidoreductase"/>
    <property type="match status" value="1"/>
</dbReference>
<dbReference type="KEGG" id="pkc:PKB_4379"/>
<dbReference type="RefSeq" id="WP_043254377.1">
    <property type="nucleotide sequence ID" value="NZ_HG322950.1"/>
</dbReference>
<gene>
    <name evidence="6" type="ORF">PKB_4379</name>
</gene>
<evidence type="ECO:0000256" key="2">
    <source>
        <dbReference type="ARBA" id="ARBA00022723"/>
    </source>
</evidence>
<comment type="similarity">
    <text evidence="1">Belongs to the metallo-beta-lactamase superfamily.</text>
</comment>
<evidence type="ECO:0000256" key="3">
    <source>
        <dbReference type="ARBA" id="ARBA00022801"/>
    </source>
</evidence>
<dbReference type="HOGENOM" id="CLU_056519_0_1_6"/>
<dbReference type="AlphaFoldDB" id="A0A024HM39"/>
<dbReference type="GO" id="GO:0046872">
    <property type="term" value="F:metal ion binding"/>
    <property type="evidence" value="ECO:0007669"/>
    <property type="project" value="UniProtKB-KW"/>
</dbReference>
<keyword evidence="2" id="KW-0479">Metal-binding</keyword>
<dbReference type="OrthoDB" id="5443440at2"/>
<dbReference type="Pfam" id="PF00753">
    <property type="entry name" value="Lactamase_B"/>
    <property type="match status" value="1"/>
</dbReference>
<reference evidence="6 7" key="1">
    <citation type="submission" date="2013-03" db="EMBL/GenBank/DDBJ databases">
        <authorList>
            <person name="Linke B."/>
        </authorList>
    </citation>
    <scope>NUCLEOTIDE SEQUENCE [LARGE SCALE GENOMIC DNA]</scope>
    <source>
        <strain evidence="6 7">B13</strain>
    </source>
</reference>
<dbReference type="PANTHER" id="PTHR42978">
    <property type="entry name" value="QUORUM-QUENCHING LACTONASE YTNP-RELATED-RELATED"/>
    <property type="match status" value="1"/>
</dbReference>
<dbReference type="InterPro" id="IPR036866">
    <property type="entry name" value="RibonucZ/Hydroxyglut_hydro"/>
</dbReference>
<dbReference type="SMART" id="SM00849">
    <property type="entry name" value="Lactamase_B"/>
    <property type="match status" value="1"/>
</dbReference>
<name>A0A024HM39_PSEKB</name>
<protein>
    <submittedName>
        <fullName evidence="6">Zn-dependent hydrolase, glyoxylase</fullName>
    </submittedName>
</protein>
<dbReference type="Gene3D" id="3.60.15.10">
    <property type="entry name" value="Ribonuclease Z/Hydroxyacylglutathione hydrolase-like"/>
    <property type="match status" value="1"/>
</dbReference>
<dbReference type="InterPro" id="IPR051013">
    <property type="entry name" value="MBL_superfamily_lactonases"/>
</dbReference>
<feature type="domain" description="Metallo-beta-lactamase" evidence="5">
    <location>
        <begin position="75"/>
        <end position="276"/>
    </location>
</feature>
<dbReference type="PANTHER" id="PTHR42978:SF6">
    <property type="entry name" value="QUORUM-QUENCHING LACTONASE YTNP-RELATED"/>
    <property type="match status" value="1"/>
</dbReference>
<dbReference type="STRING" id="1301098.PKB_4379"/>
<reference evidence="6 7" key="2">
    <citation type="submission" date="2014-05" db="EMBL/GenBank/DDBJ databases">
        <title>Genome sequence of the 3-chlorobenzoate degrading bacterium Pseudomonas knackmussii B13 shows multiple evidence for horizontal gene transfer.</title>
        <authorList>
            <person name="Miyazaki R."/>
            <person name="Bertelli C."/>
            <person name="Falquet L."/>
            <person name="Robinson-Rechavi M."/>
            <person name="Gharib W."/>
            <person name="Roy S."/>
            <person name="Van der Meer J.R."/>
        </authorList>
    </citation>
    <scope>NUCLEOTIDE SEQUENCE [LARGE SCALE GENOMIC DNA]</scope>
    <source>
        <strain evidence="6 7">B13</strain>
    </source>
</reference>
<keyword evidence="7" id="KW-1185">Reference proteome</keyword>